<comment type="caution">
    <text evidence="2">The sequence shown here is derived from an EMBL/GenBank/DDBJ whole genome shotgun (WGS) entry which is preliminary data.</text>
</comment>
<keyword evidence="1" id="KW-0472">Membrane</keyword>
<gene>
    <name evidence="2" type="ORF">RUMLAC_02702</name>
</gene>
<evidence type="ECO:0000256" key="1">
    <source>
        <dbReference type="SAM" id="Phobius"/>
    </source>
</evidence>
<dbReference type="AlphaFoldDB" id="B5CT79"/>
<proteinExistence type="predicted"/>
<feature type="transmembrane region" description="Helical" evidence="1">
    <location>
        <begin position="7"/>
        <end position="26"/>
    </location>
</feature>
<organism evidence="2 3">
    <name type="scientific">[Ruminococcus] lactaris ATCC 29176</name>
    <dbReference type="NCBI Taxonomy" id="471875"/>
    <lineage>
        <taxon>Bacteria</taxon>
        <taxon>Bacillati</taxon>
        <taxon>Bacillota</taxon>
        <taxon>Clostridia</taxon>
        <taxon>Lachnospirales</taxon>
        <taxon>Lachnospiraceae</taxon>
        <taxon>Mediterraneibacter</taxon>
    </lineage>
</organism>
<dbReference type="HOGENOM" id="CLU_3239191_0_0_9"/>
<keyword evidence="3" id="KW-1185">Reference proteome</keyword>
<reference evidence="2 3" key="1">
    <citation type="submission" date="2008-08" db="EMBL/GenBank/DDBJ databases">
        <title>Draft genome sequence of Ruminococcus lactaris ATCC 29176.</title>
        <authorList>
            <person name="Sudarsanam P."/>
            <person name="Ley R."/>
            <person name="Guruge J."/>
            <person name="Turnbaugh P.J."/>
            <person name="Mahowald M."/>
            <person name="Liep D."/>
            <person name="Gordon J."/>
        </authorList>
    </citation>
    <scope>NUCLEOTIDE SEQUENCE [LARGE SCALE GENOMIC DNA]</scope>
    <source>
        <strain evidence="2 3">ATCC 29176</strain>
    </source>
</reference>
<name>B5CT79_9FIRM</name>
<reference evidence="2 3" key="2">
    <citation type="submission" date="2008-08" db="EMBL/GenBank/DDBJ databases">
        <authorList>
            <person name="Fulton L."/>
            <person name="Clifton S."/>
            <person name="Fulton B."/>
            <person name="Xu J."/>
            <person name="Minx P."/>
            <person name="Pepin K.H."/>
            <person name="Johnson M."/>
            <person name="Bhonagiri V."/>
            <person name="Nash W.E."/>
            <person name="Mardis E.R."/>
            <person name="Wilson R.K."/>
        </authorList>
    </citation>
    <scope>NUCLEOTIDE SEQUENCE [LARGE SCALE GENOMIC DNA]</scope>
    <source>
        <strain evidence="2 3">ATCC 29176</strain>
    </source>
</reference>
<accession>B5CT79</accession>
<evidence type="ECO:0000313" key="2">
    <source>
        <dbReference type="EMBL" id="EDY31501.1"/>
    </source>
</evidence>
<evidence type="ECO:0000313" key="3">
    <source>
        <dbReference type="Proteomes" id="UP000003254"/>
    </source>
</evidence>
<sequence length="43" mass="5251">MRYCGKVCHIVQVFTVAWLFLLIKYWNSTKADNCLQNQYMYEE</sequence>
<dbReference type="EMBL" id="ABOU02000055">
    <property type="protein sequence ID" value="EDY31501.1"/>
    <property type="molecule type" value="Genomic_DNA"/>
</dbReference>
<protein>
    <submittedName>
        <fullName evidence="2">Uncharacterized protein</fullName>
    </submittedName>
</protein>
<dbReference type="Proteomes" id="UP000003254">
    <property type="component" value="Unassembled WGS sequence"/>
</dbReference>
<keyword evidence="1" id="KW-0812">Transmembrane</keyword>
<keyword evidence="1" id="KW-1133">Transmembrane helix</keyword>